<proteinExistence type="predicted"/>
<evidence type="ECO:0000313" key="2">
    <source>
        <dbReference type="EMBL" id="KAJ4159319.1"/>
    </source>
</evidence>
<dbReference type="Proteomes" id="UP001144673">
    <property type="component" value="Unassembled WGS sequence"/>
</dbReference>
<dbReference type="EMBL" id="JAJHUN010000005">
    <property type="protein sequence ID" value="KAJ4159319.1"/>
    <property type="molecule type" value="Genomic_DNA"/>
</dbReference>
<name>A0A9W8QJ94_AKAMU</name>
<dbReference type="RefSeq" id="XP_056057318.1">
    <property type="nucleotide sequence ID" value="XM_056195924.1"/>
</dbReference>
<gene>
    <name evidence="2" type="ORF">LMH87_008225</name>
</gene>
<keyword evidence="1" id="KW-0732">Signal</keyword>
<dbReference type="AlphaFoldDB" id="A0A9W8QJ94"/>
<evidence type="ECO:0000313" key="3">
    <source>
        <dbReference type="Proteomes" id="UP001144673"/>
    </source>
</evidence>
<sequence>MHRQRRSSWCRRGLFIMKLSTFIATAISTAAVVAGEHLDVRSCVCSSNKSSCLCEDAKQSVRVLPDAVSKCIASRGWKDGEDTTYSDNSCGVTQKYADIACIVSRDAVGKSFPGDWCGGAQKRADMECSASKRSADNANEPEAKKACTAAQKRAIDCIVSRDPEGPSPGDWCGGAVDAVEEHCGTPSAGQETVEGFPGDWCGGSLRLARDCISVRSPKEVFPPDWCGRKRGKPCIVSRSPKEVFPPDWCGRKRGKICPVSRTSEKRYPPNWCGGTQKRATQCIVSRGWTGYPWDVCDSTDAECIAAAKRELGYDMEVKHESASADACDYSSRGGRRAVTPPHCMCPVERDEAGVDVVKRCRCGDETKEVATYHCMCLTGGGDATAPCACNSDVAFLSEVQYEQ</sequence>
<evidence type="ECO:0000256" key="1">
    <source>
        <dbReference type="SAM" id="SignalP"/>
    </source>
</evidence>
<comment type="caution">
    <text evidence="2">The sequence shown here is derived from an EMBL/GenBank/DDBJ whole genome shotgun (WGS) entry which is preliminary data.</text>
</comment>
<keyword evidence="3" id="KW-1185">Reference proteome</keyword>
<reference evidence="2" key="1">
    <citation type="journal article" date="2023" name="Access Microbiol">
        <title>De-novo genome assembly for Akanthomyces muscarius, a biocontrol agent of insect agricultural pests.</title>
        <authorList>
            <person name="Erdos Z."/>
            <person name="Studholme D.J."/>
            <person name="Raymond B."/>
            <person name="Sharma M."/>
        </authorList>
    </citation>
    <scope>NUCLEOTIDE SEQUENCE</scope>
    <source>
        <strain evidence="2">Ve6</strain>
    </source>
</reference>
<feature type="signal peptide" evidence="1">
    <location>
        <begin position="1"/>
        <end position="35"/>
    </location>
</feature>
<organism evidence="2 3">
    <name type="scientific">Akanthomyces muscarius</name>
    <name type="common">Entomopathogenic fungus</name>
    <name type="synonym">Lecanicillium muscarium</name>
    <dbReference type="NCBI Taxonomy" id="2231603"/>
    <lineage>
        <taxon>Eukaryota</taxon>
        <taxon>Fungi</taxon>
        <taxon>Dikarya</taxon>
        <taxon>Ascomycota</taxon>
        <taxon>Pezizomycotina</taxon>
        <taxon>Sordariomycetes</taxon>
        <taxon>Hypocreomycetidae</taxon>
        <taxon>Hypocreales</taxon>
        <taxon>Cordycipitaceae</taxon>
        <taxon>Akanthomyces</taxon>
    </lineage>
</organism>
<feature type="chain" id="PRO_5040760366" evidence="1">
    <location>
        <begin position="36"/>
        <end position="403"/>
    </location>
</feature>
<protein>
    <submittedName>
        <fullName evidence="2">Uncharacterized protein</fullName>
    </submittedName>
</protein>
<accession>A0A9W8QJ94</accession>
<dbReference type="GeneID" id="80895384"/>
<dbReference type="KEGG" id="amus:LMH87_008225"/>